<evidence type="ECO:0000313" key="2">
    <source>
        <dbReference type="EMBL" id="CAB4154869.1"/>
    </source>
</evidence>
<feature type="region of interest" description="Disordered" evidence="1">
    <location>
        <begin position="184"/>
        <end position="211"/>
    </location>
</feature>
<evidence type="ECO:0000313" key="3">
    <source>
        <dbReference type="EMBL" id="CAB4174270.1"/>
    </source>
</evidence>
<dbReference type="EMBL" id="LR796908">
    <property type="protein sequence ID" value="CAB4174270.1"/>
    <property type="molecule type" value="Genomic_DNA"/>
</dbReference>
<proteinExistence type="predicted"/>
<dbReference type="EMBL" id="LR797189">
    <property type="protein sequence ID" value="CAB4192177.1"/>
    <property type="molecule type" value="Genomic_DNA"/>
</dbReference>
<gene>
    <name evidence="4" type="ORF">UFOVP1232_6</name>
    <name evidence="5" type="ORF">UFOVP1572_7</name>
    <name evidence="2" type="ORF">UFOVP644_40</name>
    <name evidence="3" type="ORF">UFOVP958_38</name>
</gene>
<sequence>MPGLNGFDHSADKADRAHAKRYDAWFKALPKAQQDRLREEGAGPYCEARSHDYVFPVYERSEIWAYNPNEDRTEQDAFISREQVASIVNDVVQMLGYTRDPKVRRHWELMRLILRAPGHLNGKEIGKLFGVTKQAISIQAKGMLAHIDKRRAMSAGIPDTLTPAAFDAQLGKRGVKASLLTPPTRRVASTPRQKKTGVFGGFDGFSKKPKK</sequence>
<evidence type="ECO:0000256" key="1">
    <source>
        <dbReference type="SAM" id="MobiDB-lite"/>
    </source>
</evidence>
<reference evidence="2" key="1">
    <citation type="submission" date="2020-04" db="EMBL/GenBank/DDBJ databases">
        <authorList>
            <person name="Chiriac C."/>
            <person name="Salcher M."/>
            <person name="Ghai R."/>
            <person name="Kavagutti S V."/>
        </authorList>
    </citation>
    <scope>NUCLEOTIDE SEQUENCE</scope>
</reference>
<dbReference type="EMBL" id="LR796621">
    <property type="protein sequence ID" value="CAB4154869.1"/>
    <property type="molecule type" value="Genomic_DNA"/>
</dbReference>
<protein>
    <submittedName>
        <fullName evidence="2">Uncharacterized protein</fullName>
    </submittedName>
</protein>
<evidence type="ECO:0000313" key="4">
    <source>
        <dbReference type="EMBL" id="CAB4192177.1"/>
    </source>
</evidence>
<organism evidence="2">
    <name type="scientific">uncultured Caudovirales phage</name>
    <dbReference type="NCBI Taxonomy" id="2100421"/>
    <lineage>
        <taxon>Viruses</taxon>
        <taxon>Duplodnaviria</taxon>
        <taxon>Heunggongvirae</taxon>
        <taxon>Uroviricota</taxon>
        <taxon>Caudoviricetes</taxon>
        <taxon>Peduoviridae</taxon>
        <taxon>Maltschvirus</taxon>
        <taxon>Maltschvirus maltsch</taxon>
    </lineage>
</organism>
<evidence type="ECO:0000313" key="5">
    <source>
        <dbReference type="EMBL" id="CAB5230435.1"/>
    </source>
</evidence>
<dbReference type="EMBL" id="LR798421">
    <property type="protein sequence ID" value="CAB5230435.1"/>
    <property type="molecule type" value="Genomic_DNA"/>
</dbReference>
<name>A0A6J5N702_9CAUD</name>
<accession>A0A6J5N702</accession>